<dbReference type="EMBL" id="CM018046">
    <property type="protein sequence ID" value="KAA8526189.1"/>
    <property type="molecule type" value="Genomic_DNA"/>
</dbReference>
<name>A0A5J5A7F7_9ASTE</name>
<keyword evidence="3" id="KW-1185">Reference proteome</keyword>
<evidence type="ECO:0000313" key="2">
    <source>
        <dbReference type="EMBL" id="KAA8526189.1"/>
    </source>
</evidence>
<evidence type="ECO:0000313" key="3">
    <source>
        <dbReference type="Proteomes" id="UP000325577"/>
    </source>
</evidence>
<gene>
    <name evidence="2" type="ORF">F0562_008072</name>
</gene>
<feature type="region of interest" description="Disordered" evidence="1">
    <location>
        <begin position="1"/>
        <end position="28"/>
    </location>
</feature>
<reference evidence="2 3" key="1">
    <citation type="submission" date="2019-09" db="EMBL/GenBank/DDBJ databases">
        <title>A chromosome-level genome assembly of the Chinese tupelo Nyssa sinensis.</title>
        <authorList>
            <person name="Yang X."/>
            <person name="Kang M."/>
            <person name="Yang Y."/>
            <person name="Xiong H."/>
            <person name="Wang M."/>
            <person name="Zhang Z."/>
            <person name="Wang Z."/>
            <person name="Wu H."/>
            <person name="Ma T."/>
            <person name="Liu J."/>
            <person name="Xi Z."/>
        </authorList>
    </citation>
    <scope>NUCLEOTIDE SEQUENCE [LARGE SCALE GENOMIC DNA]</scope>
    <source>
        <strain evidence="2">J267</strain>
        <tissue evidence="2">Leaf</tissue>
    </source>
</reference>
<proteinExistence type="predicted"/>
<evidence type="ECO:0000256" key="1">
    <source>
        <dbReference type="SAM" id="MobiDB-lite"/>
    </source>
</evidence>
<organism evidence="2 3">
    <name type="scientific">Nyssa sinensis</name>
    <dbReference type="NCBI Taxonomy" id="561372"/>
    <lineage>
        <taxon>Eukaryota</taxon>
        <taxon>Viridiplantae</taxon>
        <taxon>Streptophyta</taxon>
        <taxon>Embryophyta</taxon>
        <taxon>Tracheophyta</taxon>
        <taxon>Spermatophyta</taxon>
        <taxon>Magnoliopsida</taxon>
        <taxon>eudicotyledons</taxon>
        <taxon>Gunneridae</taxon>
        <taxon>Pentapetalae</taxon>
        <taxon>asterids</taxon>
        <taxon>Cornales</taxon>
        <taxon>Nyssaceae</taxon>
        <taxon>Nyssa</taxon>
    </lineage>
</organism>
<protein>
    <submittedName>
        <fullName evidence="2">Uncharacterized protein</fullName>
    </submittedName>
</protein>
<dbReference type="AlphaFoldDB" id="A0A5J5A7F7"/>
<dbReference type="Proteomes" id="UP000325577">
    <property type="component" value="Linkage Group LG3"/>
</dbReference>
<accession>A0A5J5A7F7</accession>
<sequence length="112" mass="12832">MSAEETALLQGQDQPMQDFPAHPKQGVAQASHDQLCDLMHRQLQYYDEDLEDDLFKFKISVITGSRAPAQMIAHISNGSIEEKTKKREETFFVALFLFIFWKNDSNVCIHAT</sequence>